<dbReference type="PIRSF" id="PIRSF025560">
    <property type="entry name" value="UCP025560"/>
    <property type="match status" value="1"/>
</dbReference>
<evidence type="ECO:0000313" key="3">
    <source>
        <dbReference type="Proteomes" id="UP000069205"/>
    </source>
</evidence>
<dbReference type="RefSeq" id="WP_053378779.1">
    <property type="nucleotide sequence ID" value="NZ_CP011801.1"/>
</dbReference>
<dbReference type="AlphaFoldDB" id="A0A0K2G9B1"/>
<reference evidence="2 3" key="1">
    <citation type="journal article" date="2015" name="Proc. Natl. Acad. Sci. U.S.A.">
        <title>Expanded metabolic versatility of ubiquitous nitrite-oxidizing bacteria from the genus Nitrospira.</title>
        <authorList>
            <person name="Koch H."/>
            <person name="Lucker S."/>
            <person name="Albertsen M."/>
            <person name="Kitzinger K."/>
            <person name="Herbold C."/>
            <person name="Spieck E."/>
            <person name="Nielsen P.H."/>
            <person name="Wagner M."/>
            <person name="Daims H."/>
        </authorList>
    </citation>
    <scope>NUCLEOTIDE SEQUENCE [LARGE SCALE GENOMIC DNA]</scope>
    <source>
        <strain evidence="2 3">NSP M-1</strain>
    </source>
</reference>
<name>A0A0K2G9B1_NITMO</name>
<keyword evidence="1" id="KW-1133">Transmembrane helix</keyword>
<feature type="transmembrane region" description="Helical" evidence="1">
    <location>
        <begin position="6"/>
        <end position="25"/>
    </location>
</feature>
<dbReference type="KEGG" id="nmv:NITMOv2_1007"/>
<accession>A0A0K2G9B1</accession>
<dbReference type="EMBL" id="CP011801">
    <property type="protein sequence ID" value="ALA57439.1"/>
    <property type="molecule type" value="Genomic_DNA"/>
</dbReference>
<protein>
    <recommendedName>
        <fullName evidence="4">DUF1318 domain-containing protein</fullName>
    </recommendedName>
</protein>
<evidence type="ECO:0000313" key="2">
    <source>
        <dbReference type="EMBL" id="ALA57439.1"/>
    </source>
</evidence>
<dbReference type="Pfam" id="PF07027">
    <property type="entry name" value="DUF1318"/>
    <property type="match status" value="1"/>
</dbReference>
<dbReference type="STRING" id="42253.NITMOv2_1007"/>
<dbReference type="OrthoDB" id="9798130at2"/>
<dbReference type="InterPro" id="IPR008309">
    <property type="entry name" value="YdbL"/>
</dbReference>
<organism evidence="2 3">
    <name type="scientific">Nitrospira moscoviensis</name>
    <dbReference type="NCBI Taxonomy" id="42253"/>
    <lineage>
        <taxon>Bacteria</taxon>
        <taxon>Pseudomonadati</taxon>
        <taxon>Nitrospirota</taxon>
        <taxon>Nitrospiria</taxon>
        <taxon>Nitrospirales</taxon>
        <taxon>Nitrospiraceae</taxon>
        <taxon>Nitrospira</taxon>
    </lineage>
</organism>
<evidence type="ECO:0000256" key="1">
    <source>
        <dbReference type="SAM" id="Phobius"/>
    </source>
</evidence>
<evidence type="ECO:0008006" key="4">
    <source>
        <dbReference type="Google" id="ProtNLM"/>
    </source>
</evidence>
<proteinExistence type="predicted"/>
<keyword evidence="1" id="KW-0472">Membrane</keyword>
<dbReference type="PATRIC" id="fig|42253.5.peg.990"/>
<gene>
    <name evidence="2" type="ORF">NITMOv2_1007</name>
</gene>
<keyword evidence="3" id="KW-1185">Reference proteome</keyword>
<dbReference type="Proteomes" id="UP000069205">
    <property type="component" value="Chromosome"/>
</dbReference>
<sequence length="110" mass="11955">MRFIGYTITVIIFLVSLAAVPLWALSLEEAKAKGLVGERANGYLGVVNAADREAQALAQEINQKRRQAYEEIAKKNGTQLNAVETLAGEKAIQNTRPGQFVEGPGGWVKK</sequence>
<keyword evidence="1" id="KW-0812">Transmembrane</keyword>